<dbReference type="InterPro" id="IPR050628">
    <property type="entry name" value="SNF2_RAD54_helicase_TF"/>
</dbReference>
<protein>
    <submittedName>
        <fullName evidence="5">p-loop containing nucleoside triphosphate hydrolase protein</fullName>
    </submittedName>
</protein>
<dbReference type="InterPro" id="IPR038718">
    <property type="entry name" value="SNF2-like_sf"/>
</dbReference>
<dbReference type="GO" id="GO:0008094">
    <property type="term" value="F:ATP-dependent activity, acting on DNA"/>
    <property type="evidence" value="ECO:0007669"/>
    <property type="project" value="TreeGrafter"/>
</dbReference>
<dbReference type="AlphaFoldDB" id="A0A165F3H5"/>
<keyword evidence="6" id="KW-1185">Reference proteome</keyword>
<dbReference type="SUPFAM" id="SSF52540">
    <property type="entry name" value="P-loop containing nucleoside triphosphate hydrolases"/>
    <property type="match status" value="1"/>
</dbReference>
<evidence type="ECO:0000256" key="2">
    <source>
        <dbReference type="ARBA" id="ARBA00022801"/>
    </source>
</evidence>
<accession>A0A165F3H5</accession>
<reference evidence="5 6" key="1">
    <citation type="journal article" date="2016" name="Mol. Biol. Evol.">
        <title>Comparative Genomics of Early-Diverging Mushroom-Forming Fungi Provides Insights into the Origins of Lignocellulose Decay Capabilities.</title>
        <authorList>
            <person name="Nagy L.G."/>
            <person name="Riley R."/>
            <person name="Tritt A."/>
            <person name="Adam C."/>
            <person name="Daum C."/>
            <person name="Floudas D."/>
            <person name="Sun H."/>
            <person name="Yadav J.S."/>
            <person name="Pangilinan J."/>
            <person name="Larsson K.H."/>
            <person name="Matsuura K."/>
            <person name="Barry K."/>
            <person name="Labutti K."/>
            <person name="Kuo R."/>
            <person name="Ohm R.A."/>
            <person name="Bhattacharya S.S."/>
            <person name="Shirouzu T."/>
            <person name="Yoshinaga Y."/>
            <person name="Martin F.M."/>
            <person name="Grigoriev I.V."/>
            <person name="Hibbett D.S."/>
        </authorList>
    </citation>
    <scope>NUCLEOTIDE SEQUENCE [LARGE SCALE GENOMIC DNA]</scope>
    <source>
        <strain evidence="5 6">HHB12733</strain>
    </source>
</reference>
<dbReference type="GO" id="GO:0016787">
    <property type="term" value="F:hydrolase activity"/>
    <property type="evidence" value="ECO:0007669"/>
    <property type="project" value="UniProtKB-KW"/>
</dbReference>
<evidence type="ECO:0000259" key="4">
    <source>
        <dbReference type="PROSITE" id="PS51192"/>
    </source>
</evidence>
<dbReference type="InterPro" id="IPR000330">
    <property type="entry name" value="SNF2_N"/>
</dbReference>
<keyword evidence="2 5" id="KW-0378">Hydrolase</keyword>
<keyword evidence="1" id="KW-0547">Nucleotide-binding</keyword>
<dbReference type="STRING" id="1353952.A0A165F3H5"/>
<sequence>MRQLARVGHQRPDWQQPQGTLFEKLHDNAKQKIKVRSREQETDCALVPRWEVELWERMGGLPSDLTGQAHHQAEPPINREDLLDVITSTNITAAVHALYRKHGLICNQNPPGLERLKITLQPHQVYPFYWAKYMENFSPIRGGYIADEMGLGKTTVMISRIFDSDAPRERGHGLKGAHTLVVAPASTLNQWKKELEQQTNHGVGVVIWGDLAANVRKNACVALSITFKANIVLCGYEALVQAYTQHHGVKVGSSKKAKAAKPMPSALFLVKWCCVILDEAHSIANADSQRSQVCCQLDVIHCWCLSGTPS</sequence>
<dbReference type="GO" id="GO:0005524">
    <property type="term" value="F:ATP binding"/>
    <property type="evidence" value="ECO:0007669"/>
    <property type="project" value="UniProtKB-KW"/>
</dbReference>
<dbReference type="EMBL" id="KV423983">
    <property type="protein sequence ID" value="KZT56108.1"/>
    <property type="molecule type" value="Genomic_DNA"/>
</dbReference>
<feature type="domain" description="Helicase ATP-binding" evidence="4">
    <location>
        <begin position="134"/>
        <end position="310"/>
    </location>
</feature>
<evidence type="ECO:0000256" key="3">
    <source>
        <dbReference type="ARBA" id="ARBA00022840"/>
    </source>
</evidence>
<dbReference type="SMART" id="SM00487">
    <property type="entry name" value="DEXDc"/>
    <property type="match status" value="1"/>
</dbReference>
<proteinExistence type="predicted"/>
<organism evidence="5 6">
    <name type="scientific">Calocera cornea HHB12733</name>
    <dbReference type="NCBI Taxonomy" id="1353952"/>
    <lineage>
        <taxon>Eukaryota</taxon>
        <taxon>Fungi</taxon>
        <taxon>Dikarya</taxon>
        <taxon>Basidiomycota</taxon>
        <taxon>Agaricomycotina</taxon>
        <taxon>Dacrymycetes</taxon>
        <taxon>Dacrymycetales</taxon>
        <taxon>Dacrymycetaceae</taxon>
        <taxon>Calocera</taxon>
    </lineage>
</organism>
<dbReference type="GO" id="GO:0006281">
    <property type="term" value="P:DNA repair"/>
    <property type="evidence" value="ECO:0007669"/>
    <property type="project" value="TreeGrafter"/>
</dbReference>
<dbReference type="PROSITE" id="PS51192">
    <property type="entry name" value="HELICASE_ATP_BIND_1"/>
    <property type="match status" value="1"/>
</dbReference>
<dbReference type="Proteomes" id="UP000076842">
    <property type="component" value="Unassembled WGS sequence"/>
</dbReference>
<dbReference type="OrthoDB" id="2505291at2759"/>
<name>A0A165F3H5_9BASI</name>
<dbReference type="PANTHER" id="PTHR45626">
    <property type="entry name" value="TRANSCRIPTION TERMINATION FACTOR 2-RELATED"/>
    <property type="match status" value="1"/>
</dbReference>
<dbReference type="GO" id="GO:0005634">
    <property type="term" value="C:nucleus"/>
    <property type="evidence" value="ECO:0007669"/>
    <property type="project" value="TreeGrafter"/>
</dbReference>
<dbReference type="InterPro" id="IPR014001">
    <property type="entry name" value="Helicase_ATP-bd"/>
</dbReference>
<keyword evidence="3" id="KW-0067">ATP-binding</keyword>
<evidence type="ECO:0000313" key="5">
    <source>
        <dbReference type="EMBL" id="KZT56108.1"/>
    </source>
</evidence>
<dbReference type="Pfam" id="PF00176">
    <property type="entry name" value="SNF2-rel_dom"/>
    <property type="match status" value="1"/>
</dbReference>
<gene>
    <name evidence="5" type="ORF">CALCODRAFT_484233</name>
</gene>
<dbReference type="Gene3D" id="3.40.50.10810">
    <property type="entry name" value="Tandem AAA-ATPase domain"/>
    <property type="match status" value="1"/>
</dbReference>
<evidence type="ECO:0000313" key="6">
    <source>
        <dbReference type="Proteomes" id="UP000076842"/>
    </source>
</evidence>
<dbReference type="InParanoid" id="A0A165F3H5"/>
<evidence type="ECO:0000256" key="1">
    <source>
        <dbReference type="ARBA" id="ARBA00022741"/>
    </source>
</evidence>
<dbReference type="InterPro" id="IPR027417">
    <property type="entry name" value="P-loop_NTPase"/>
</dbReference>